<organism evidence="1 2">
    <name type="scientific">Acaulospora colombiana</name>
    <dbReference type="NCBI Taxonomy" id="27376"/>
    <lineage>
        <taxon>Eukaryota</taxon>
        <taxon>Fungi</taxon>
        <taxon>Fungi incertae sedis</taxon>
        <taxon>Mucoromycota</taxon>
        <taxon>Glomeromycotina</taxon>
        <taxon>Glomeromycetes</taxon>
        <taxon>Diversisporales</taxon>
        <taxon>Acaulosporaceae</taxon>
        <taxon>Acaulospora</taxon>
    </lineage>
</organism>
<dbReference type="Proteomes" id="UP000789525">
    <property type="component" value="Unassembled WGS sequence"/>
</dbReference>
<comment type="caution">
    <text evidence="1">The sequence shown here is derived from an EMBL/GenBank/DDBJ whole genome shotgun (WGS) entry which is preliminary data.</text>
</comment>
<gene>
    <name evidence="1" type="ORF">ACOLOM_LOCUS13257</name>
</gene>
<evidence type="ECO:0000313" key="1">
    <source>
        <dbReference type="EMBL" id="CAG8762203.1"/>
    </source>
</evidence>
<feature type="non-terminal residue" evidence="1">
    <location>
        <position position="252"/>
    </location>
</feature>
<keyword evidence="2" id="KW-1185">Reference proteome</keyword>
<feature type="non-terminal residue" evidence="1">
    <location>
        <position position="1"/>
    </location>
</feature>
<protein>
    <submittedName>
        <fullName evidence="1">17392_t:CDS:1</fullName>
    </submittedName>
</protein>
<accession>A0ACA9QTM9</accession>
<sequence length="252" mass="28015">NEVDISQLPTVLDEDSIRVDGIGHNAIISDVIYHPPKSNDSDKKHEEAVKELQRERTALEQQLKVLNKQAEILQKYSDTLKGADTPGIQLNEFLDLYAERQSGIDKKTTEINDKIGEVDDKVKKEKEIWDADTEGKKRAVRVTVVVYAEEDGTADICLTYPISPNKTDITLQYRATIVQSTGEDWREVSLTLSTASPQLGSAIPKLSPQWLNPIVHYATKSLKKVGFGGGGGNRFESSSGSALPRRQSRLRL</sequence>
<evidence type="ECO:0000313" key="2">
    <source>
        <dbReference type="Proteomes" id="UP000789525"/>
    </source>
</evidence>
<name>A0ACA9QTM9_9GLOM</name>
<dbReference type="EMBL" id="CAJVPT010059569">
    <property type="protein sequence ID" value="CAG8762203.1"/>
    <property type="molecule type" value="Genomic_DNA"/>
</dbReference>
<reference evidence="1" key="1">
    <citation type="submission" date="2021-06" db="EMBL/GenBank/DDBJ databases">
        <authorList>
            <person name="Kallberg Y."/>
            <person name="Tangrot J."/>
            <person name="Rosling A."/>
        </authorList>
    </citation>
    <scope>NUCLEOTIDE SEQUENCE</scope>
    <source>
        <strain evidence="1">CL356</strain>
    </source>
</reference>
<proteinExistence type="predicted"/>